<dbReference type="GO" id="GO:0004493">
    <property type="term" value="F:methylmalonyl-CoA epimerase activity"/>
    <property type="evidence" value="ECO:0007669"/>
    <property type="project" value="UniProtKB-EC"/>
</dbReference>
<dbReference type="SUPFAM" id="SSF54593">
    <property type="entry name" value="Glyoxalase/Bleomycin resistance protein/Dihydroxybiphenyl dioxygenase"/>
    <property type="match status" value="1"/>
</dbReference>
<proteinExistence type="inferred from homology"/>
<accession>A0ABS1JB71</accession>
<dbReference type="PANTHER" id="PTHR43048:SF3">
    <property type="entry name" value="METHYLMALONYL-COA EPIMERASE, MITOCHONDRIAL"/>
    <property type="match status" value="1"/>
</dbReference>
<dbReference type="InterPro" id="IPR017515">
    <property type="entry name" value="MeMalonyl-CoA_epimerase"/>
</dbReference>
<dbReference type="NCBIfam" id="TIGR03081">
    <property type="entry name" value="metmalonyl_epim"/>
    <property type="match status" value="1"/>
</dbReference>
<dbReference type="EMBL" id="JAEQNB010000004">
    <property type="protein sequence ID" value="MBL0387532.1"/>
    <property type="molecule type" value="Genomic_DNA"/>
</dbReference>
<dbReference type="Gene3D" id="3.10.180.10">
    <property type="entry name" value="2,3-Dihydroxybiphenyl 1,2-Dioxygenase, domain 1"/>
    <property type="match status" value="1"/>
</dbReference>
<reference evidence="4 5" key="1">
    <citation type="submission" date="2021-01" db="EMBL/GenBank/DDBJ databases">
        <title>Tumebacillus sp. strain ITR2 16S ribosomal RNA gene Genome sequencing and assembly.</title>
        <authorList>
            <person name="Kang M."/>
        </authorList>
    </citation>
    <scope>NUCLEOTIDE SEQUENCE [LARGE SCALE GENOMIC DNA]</scope>
    <source>
        <strain evidence="4 5">ITR2</strain>
    </source>
</reference>
<dbReference type="CDD" id="cd07249">
    <property type="entry name" value="MMCE"/>
    <property type="match status" value="1"/>
</dbReference>
<evidence type="ECO:0000313" key="5">
    <source>
        <dbReference type="Proteomes" id="UP000602284"/>
    </source>
</evidence>
<organism evidence="4 5">
    <name type="scientific">Tumebacillus amylolyticus</name>
    <dbReference type="NCBI Taxonomy" id="2801339"/>
    <lineage>
        <taxon>Bacteria</taxon>
        <taxon>Bacillati</taxon>
        <taxon>Bacillota</taxon>
        <taxon>Bacilli</taxon>
        <taxon>Bacillales</taxon>
        <taxon>Alicyclobacillaceae</taxon>
        <taxon>Tumebacillus</taxon>
    </lineage>
</organism>
<keyword evidence="4" id="KW-0413">Isomerase</keyword>
<dbReference type="InterPro" id="IPR051785">
    <property type="entry name" value="MMCE/EMCE_epimerase"/>
</dbReference>
<dbReference type="RefSeq" id="WP_201635638.1">
    <property type="nucleotide sequence ID" value="NZ_JAEQNB010000004.1"/>
</dbReference>
<dbReference type="InterPro" id="IPR037523">
    <property type="entry name" value="VOC_core"/>
</dbReference>
<comment type="caution">
    <text evidence="4">The sequence shown here is derived from an EMBL/GenBank/DDBJ whole genome shotgun (WGS) entry which is preliminary data.</text>
</comment>
<dbReference type="PROSITE" id="PS51819">
    <property type="entry name" value="VOC"/>
    <property type="match status" value="1"/>
</dbReference>
<dbReference type="InterPro" id="IPR029068">
    <property type="entry name" value="Glyas_Bleomycin-R_OHBP_Dase"/>
</dbReference>
<keyword evidence="5" id="KW-1185">Reference proteome</keyword>
<dbReference type="Proteomes" id="UP000602284">
    <property type="component" value="Unassembled WGS sequence"/>
</dbReference>
<dbReference type="EC" id="5.1.99.1" evidence="4"/>
<comment type="similarity">
    <text evidence="1">Belongs to the methylmalonyl-CoA epimerase family.</text>
</comment>
<feature type="domain" description="VOC" evidence="3">
    <location>
        <begin position="7"/>
        <end position="135"/>
    </location>
</feature>
<evidence type="ECO:0000259" key="3">
    <source>
        <dbReference type="PROSITE" id="PS51819"/>
    </source>
</evidence>
<gene>
    <name evidence="4" type="primary">mce</name>
    <name evidence="4" type="ORF">JJB07_12875</name>
</gene>
<evidence type="ECO:0000313" key="4">
    <source>
        <dbReference type="EMBL" id="MBL0387532.1"/>
    </source>
</evidence>
<sequence>MAVNAYKIDHVAIAVHSIEETLPVYTGGIGLKFLHEEVVEDQMARLAFIEVGESLIELLEPTCPESPIAKFLEKKGPGIHHIAYAVPDVVEALASAKEAGYRLIDEVPRKGGHGKMIAFLHPKDTHGVLTEFCQRIED</sequence>
<dbReference type="Pfam" id="PF13669">
    <property type="entry name" value="Glyoxalase_4"/>
    <property type="match status" value="1"/>
</dbReference>
<dbReference type="PANTHER" id="PTHR43048">
    <property type="entry name" value="METHYLMALONYL-COA EPIMERASE"/>
    <property type="match status" value="1"/>
</dbReference>
<protein>
    <submittedName>
        <fullName evidence="4">Methylmalonyl-CoA epimerase</fullName>
        <ecNumber evidence="4">5.1.99.1</ecNumber>
    </submittedName>
</protein>
<evidence type="ECO:0000256" key="2">
    <source>
        <dbReference type="ARBA" id="ARBA00022723"/>
    </source>
</evidence>
<evidence type="ECO:0000256" key="1">
    <source>
        <dbReference type="ARBA" id="ARBA00009308"/>
    </source>
</evidence>
<name>A0ABS1JB71_9BACL</name>
<keyword evidence="2" id="KW-0479">Metal-binding</keyword>